<organism evidence="14">
    <name type="scientific">Paraconexibacter sp. AEG42_29</name>
    <dbReference type="NCBI Taxonomy" id="2997339"/>
    <lineage>
        <taxon>Bacteria</taxon>
        <taxon>Bacillati</taxon>
        <taxon>Actinomycetota</taxon>
        <taxon>Thermoleophilia</taxon>
        <taxon>Solirubrobacterales</taxon>
        <taxon>Paraconexibacteraceae</taxon>
        <taxon>Paraconexibacter</taxon>
    </lineage>
</organism>
<feature type="chain" id="PRO_5043313424" description="Thiamine pyrimidine synthase" evidence="12">
    <location>
        <begin position="27"/>
        <end position="342"/>
    </location>
</feature>
<evidence type="ECO:0000256" key="3">
    <source>
        <dbReference type="ARBA" id="ARBA00009406"/>
    </source>
</evidence>
<dbReference type="Pfam" id="PF09084">
    <property type="entry name" value="NMT1"/>
    <property type="match status" value="1"/>
</dbReference>
<keyword evidence="5" id="KW-0808">Transferase</keyword>
<dbReference type="RefSeq" id="WP_354701477.1">
    <property type="nucleotide sequence ID" value="NZ_CP114014.1"/>
</dbReference>
<comment type="similarity">
    <text evidence="3">Belongs to the NMT1/THI5 family.</text>
</comment>
<evidence type="ECO:0000256" key="10">
    <source>
        <dbReference type="ARBA" id="ARBA00033171"/>
    </source>
</evidence>
<evidence type="ECO:0000256" key="7">
    <source>
        <dbReference type="ARBA" id="ARBA00022898"/>
    </source>
</evidence>
<keyword evidence="12" id="KW-0732">Signal</keyword>
<evidence type="ECO:0000313" key="14">
    <source>
        <dbReference type="EMBL" id="XAY04955.1"/>
    </source>
</evidence>
<proteinExistence type="inferred from homology"/>
<evidence type="ECO:0000256" key="5">
    <source>
        <dbReference type="ARBA" id="ARBA00022679"/>
    </source>
</evidence>
<feature type="domain" description="SsuA/THI5-like" evidence="13">
    <location>
        <begin position="49"/>
        <end position="260"/>
    </location>
</feature>
<evidence type="ECO:0000256" key="9">
    <source>
        <dbReference type="ARBA" id="ARBA00023004"/>
    </source>
</evidence>
<evidence type="ECO:0000256" key="12">
    <source>
        <dbReference type="SAM" id="SignalP"/>
    </source>
</evidence>
<reference evidence="14" key="1">
    <citation type="submission" date="2022-12" db="EMBL/GenBank/DDBJ databases">
        <title>Paraconexibacter alkalitolerans sp. nov. and Baekduia alba sp. nov., isolated from soil and emended description of the genera Paraconexibacter (Chun et al., 2020) and Baekduia (An et al., 2020).</title>
        <authorList>
            <person name="Vieira S."/>
            <person name="Huber K.J."/>
            <person name="Geppert A."/>
            <person name="Wolf J."/>
            <person name="Neumann-Schaal M."/>
            <person name="Muesken M."/>
            <person name="Overmann J."/>
        </authorList>
    </citation>
    <scope>NUCLEOTIDE SEQUENCE</scope>
    <source>
        <strain evidence="14">AEG42_29</strain>
    </source>
</reference>
<name>A0AAU7ATI4_9ACTN</name>
<evidence type="ECO:0000256" key="6">
    <source>
        <dbReference type="ARBA" id="ARBA00022723"/>
    </source>
</evidence>
<comment type="subunit">
    <text evidence="4">Homodimer.</text>
</comment>
<evidence type="ECO:0000259" key="13">
    <source>
        <dbReference type="Pfam" id="PF09084"/>
    </source>
</evidence>
<evidence type="ECO:0000256" key="4">
    <source>
        <dbReference type="ARBA" id="ARBA00011738"/>
    </source>
</evidence>
<keyword evidence="9" id="KW-0408">Iron</keyword>
<evidence type="ECO:0000256" key="11">
    <source>
        <dbReference type="ARBA" id="ARBA00048179"/>
    </source>
</evidence>
<dbReference type="GO" id="GO:0046872">
    <property type="term" value="F:metal ion binding"/>
    <property type="evidence" value="ECO:0007669"/>
    <property type="project" value="UniProtKB-KW"/>
</dbReference>
<evidence type="ECO:0000256" key="2">
    <source>
        <dbReference type="ARBA" id="ARBA00004948"/>
    </source>
</evidence>
<keyword evidence="6" id="KW-0479">Metal-binding</keyword>
<dbReference type="EMBL" id="CP114014">
    <property type="protein sequence ID" value="XAY04955.1"/>
    <property type="molecule type" value="Genomic_DNA"/>
</dbReference>
<evidence type="ECO:0000256" key="1">
    <source>
        <dbReference type="ARBA" id="ARBA00003469"/>
    </source>
</evidence>
<dbReference type="PANTHER" id="PTHR31528">
    <property type="entry name" value="4-AMINO-5-HYDROXYMETHYL-2-METHYLPYRIMIDINE PHOSPHATE SYNTHASE THI11-RELATED"/>
    <property type="match status" value="1"/>
</dbReference>
<dbReference type="GO" id="GO:0009228">
    <property type="term" value="P:thiamine biosynthetic process"/>
    <property type="evidence" value="ECO:0007669"/>
    <property type="project" value="UniProtKB-KW"/>
</dbReference>
<keyword evidence="8" id="KW-0784">Thiamine biosynthesis</keyword>
<comment type="catalytic activity">
    <reaction evidence="11">
        <text>N(6)-(pyridoxal phosphate)-L-lysyl-[4-amino-5-hydroxymethyl-2-methylpyrimidine phosphate synthase] + L-histidyl-[4-amino-5-hydroxymethyl-2-methylpyrimidine phosphate synthase] + 2 Fe(3+) + 4 H2O = L-lysyl-[4-amino-5-hydroxymethyl-2-methylpyrimidine phosphate synthase] + (2S)-2-amino-5-hydroxy-4-oxopentanoyl-[4-amino-5-hydroxymethyl-2-methylpyrimidine phosphate synthase] + 4-amino-2-methyl-5-(phosphooxymethyl)pyrimidine + 3-oxopropanoate + 2 Fe(2+) + 2 H(+)</text>
        <dbReference type="Rhea" id="RHEA:65756"/>
        <dbReference type="Rhea" id="RHEA-COMP:16892"/>
        <dbReference type="Rhea" id="RHEA-COMP:16893"/>
        <dbReference type="Rhea" id="RHEA-COMP:16894"/>
        <dbReference type="Rhea" id="RHEA-COMP:16895"/>
        <dbReference type="ChEBI" id="CHEBI:15377"/>
        <dbReference type="ChEBI" id="CHEBI:15378"/>
        <dbReference type="ChEBI" id="CHEBI:29033"/>
        <dbReference type="ChEBI" id="CHEBI:29034"/>
        <dbReference type="ChEBI" id="CHEBI:29969"/>
        <dbReference type="ChEBI" id="CHEBI:29979"/>
        <dbReference type="ChEBI" id="CHEBI:33190"/>
        <dbReference type="ChEBI" id="CHEBI:58354"/>
        <dbReference type="ChEBI" id="CHEBI:143915"/>
        <dbReference type="ChEBI" id="CHEBI:157692"/>
    </reaction>
    <physiologicalReaction direction="left-to-right" evidence="11">
        <dbReference type="Rhea" id="RHEA:65757"/>
    </physiologicalReaction>
</comment>
<evidence type="ECO:0000256" key="8">
    <source>
        <dbReference type="ARBA" id="ARBA00022977"/>
    </source>
</evidence>
<dbReference type="GO" id="GO:0016740">
    <property type="term" value="F:transferase activity"/>
    <property type="evidence" value="ECO:0007669"/>
    <property type="project" value="UniProtKB-KW"/>
</dbReference>
<accession>A0AAU7ATI4</accession>
<comment type="function">
    <text evidence="1">Responsible for the formation of the pyrimidine heterocycle in the thiamine biosynthesis pathway. Catalyzes the formation of hydroxymethylpyrimidine phosphate (HMP-P) from histidine and pyridoxal phosphate (PLP). The protein uses PLP and the active site histidine to form HMP-P, generating an inactive enzyme. The enzyme can only undergo a single turnover, which suggests it is a suicide enzyme.</text>
</comment>
<keyword evidence="7" id="KW-0663">Pyridoxal phosphate</keyword>
<gene>
    <name evidence="14" type="ORF">DSM112329_01793</name>
</gene>
<protein>
    <recommendedName>
        <fullName evidence="10">Thiamine pyrimidine synthase</fullName>
    </recommendedName>
</protein>
<dbReference type="PROSITE" id="PS51257">
    <property type="entry name" value="PROKAR_LIPOPROTEIN"/>
    <property type="match status" value="1"/>
</dbReference>
<comment type="pathway">
    <text evidence="2">Cofactor biosynthesis; thiamine diphosphate biosynthesis.</text>
</comment>
<dbReference type="Gene3D" id="3.40.190.10">
    <property type="entry name" value="Periplasmic binding protein-like II"/>
    <property type="match status" value="2"/>
</dbReference>
<sequence>MRPASRPTVRRLVATVAAGAALLLTACGTSGNSTRPDQAATLLLDFQPNAVHVGIYQSVARDYTGAEGVTLSIQLPASGTDAVKSLLTGQARFAILDIHDLAIARAKGRDLVGVMAIVQRPLAAVIAQADVASPKDLEGKRVGVTGLPSDDAVLDSLVRGDGGDPAKVRRTTIGFDAVPAILGGKVAGATAFWNAEGIALQRERPGLKVFKVDQFGAPPYPELVLVTPRTTIQDDPALVQATVTALQRGYREALIDPETAVAALVDAVPGTDRGLVAAELDAVQPLFQATSGRIGTLDLPSLRAWATWEARFGIVDRPPEVADMFVPRFAAVGAEKATQNSG</sequence>
<dbReference type="KEGG" id="parq:DSM112329_01793"/>
<dbReference type="AlphaFoldDB" id="A0AAU7ATI4"/>
<dbReference type="InterPro" id="IPR015168">
    <property type="entry name" value="SsuA/THI5"/>
</dbReference>
<dbReference type="InterPro" id="IPR027939">
    <property type="entry name" value="NMT1/THI5"/>
</dbReference>
<dbReference type="SUPFAM" id="SSF53850">
    <property type="entry name" value="Periplasmic binding protein-like II"/>
    <property type="match status" value="1"/>
</dbReference>
<feature type="signal peptide" evidence="12">
    <location>
        <begin position="1"/>
        <end position="26"/>
    </location>
</feature>
<dbReference type="PANTHER" id="PTHR31528:SF1">
    <property type="entry name" value="4-AMINO-5-HYDROXYMETHYL-2-METHYLPYRIMIDINE PHOSPHATE SYNTHASE THI11-RELATED"/>
    <property type="match status" value="1"/>
</dbReference>